<dbReference type="Proteomes" id="UP001177021">
    <property type="component" value="Unassembled WGS sequence"/>
</dbReference>
<evidence type="ECO:0000313" key="1">
    <source>
        <dbReference type="EMBL" id="CAJ2651005.1"/>
    </source>
</evidence>
<name>A0ACB0K1W8_TRIPR</name>
<organism evidence="1 2">
    <name type="scientific">Trifolium pratense</name>
    <name type="common">Red clover</name>
    <dbReference type="NCBI Taxonomy" id="57577"/>
    <lineage>
        <taxon>Eukaryota</taxon>
        <taxon>Viridiplantae</taxon>
        <taxon>Streptophyta</taxon>
        <taxon>Embryophyta</taxon>
        <taxon>Tracheophyta</taxon>
        <taxon>Spermatophyta</taxon>
        <taxon>Magnoliopsida</taxon>
        <taxon>eudicotyledons</taxon>
        <taxon>Gunneridae</taxon>
        <taxon>Pentapetalae</taxon>
        <taxon>rosids</taxon>
        <taxon>fabids</taxon>
        <taxon>Fabales</taxon>
        <taxon>Fabaceae</taxon>
        <taxon>Papilionoideae</taxon>
        <taxon>50 kb inversion clade</taxon>
        <taxon>NPAAA clade</taxon>
        <taxon>Hologalegina</taxon>
        <taxon>IRL clade</taxon>
        <taxon>Trifolieae</taxon>
        <taxon>Trifolium</taxon>
    </lineage>
</organism>
<evidence type="ECO:0000313" key="2">
    <source>
        <dbReference type="Proteomes" id="UP001177021"/>
    </source>
</evidence>
<protein>
    <submittedName>
        <fullName evidence="1">Uncharacterized protein</fullName>
    </submittedName>
</protein>
<sequence length="659" mass="74342">MSNVWICELLSLVTLLVSYNVFVCECQDPEALPKEAEDCNGVFISYDLLDRRKEFPRVKNVTAQSWAFNATAKVLNTGKDVVKSWKLFIGFQHHEILVSASGGIPFETGDFPASVENGTTLVGSSLPDLESSINTAHDLSQIQALIQIAGTQFGVRPPGIPMPKSIKLENDGYKCPHPSVRKSSMFACCKSDPNYKSKLLKTKFLPRQKGDLTITYDILQAYDNNYNVEVTMENHNPLSRLDRWNLTFEWTRGEFIYSIKGAFTREMDSSKCIYGIAGQYYKDMDFTKVTNCQKNPIISDLPPEKYNDTEIGKIPFCCRNGSLYSIIMDPSLSISKFQMQVFKSPPDLDKKSLFPPARWKIMGVLNSDYTCGPPLKVEPSQFPEPRGLEATVFAISTWQIVCNISKPKQRKTRCCVTFSAYYNDSVVPCNTCACGCDNDDGYYDGKKNHRCDPNAKAMLLPSEALLVPYDNRTLKTIAWAKLKHFRVPKKLPCGDNCGVSINWHIVSDYKGGWSARITLFNWKSFQFKDWFTALQFKKGASRGFEKVYSFNGSFLSKINNTIFMQGVLGYGTNYLIGQDNDTNPKIPGKQQSVISFTKKFTPEMKIAKGDGFPSKVIFNGEECSIPTQFPMQSGNRHDVYLVQEILPLVLVFTMNQILF</sequence>
<comment type="caution">
    <text evidence="1">The sequence shown here is derived from an EMBL/GenBank/DDBJ whole genome shotgun (WGS) entry which is preliminary data.</text>
</comment>
<reference evidence="1" key="1">
    <citation type="submission" date="2023-10" db="EMBL/GenBank/DDBJ databases">
        <authorList>
            <person name="Rodriguez Cubillos JULIANA M."/>
            <person name="De Vega J."/>
        </authorList>
    </citation>
    <scope>NUCLEOTIDE SEQUENCE</scope>
</reference>
<accession>A0ACB0K1W8</accession>
<gene>
    <name evidence="1" type="ORF">MILVUS5_LOCUS18714</name>
</gene>
<keyword evidence="2" id="KW-1185">Reference proteome</keyword>
<proteinExistence type="predicted"/>
<dbReference type="EMBL" id="CASHSV030000109">
    <property type="protein sequence ID" value="CAJ2651005.1"/>
    <property type="molecule type" value="Genomic_DNA"/>
</dbReference>